<dbReference type="AlphaFoldDB" id="A0A059EZF5"/>
<dbReference type="GO" id="GO:0003723">
    <property type="term" value="F:RNA binding"/>
    <property type="evidence" value="ECO:0007669"/>
    <property type="project" value="UniProtKB-UniRule"/>
</dbReference>
<dbReference type="VEuPathDB" id="MicrosporidiaDB:H312_02342"/>
<feature type="zinc finger region" description="C3H1-type" evidence="10">
    <location>
        <begin position="105"/>
        <end position="132"/>
    </location>
</feature>
<dbReference type="STRING" id="1288291.A0A059EZF5"/>
<evidence type="ECO:0000256" key="7">
    <source>
        <dbReference type="ARBA" id="ARBA00022833"/>
    </source>
</evidence>
<feature type="zinc finger region" description="C3H1-type" evidence="10">
    <location>
        <begin position="134"/>
        <end position="156"/>
    </location>
</feature>
<evidence type="ECO:0000313" key="13">
    <source>
        <dbReference type="EMBL" id="KCZ80252.1"/>
    </source>
</evidence>
<proteinExistence type="inferred from homology"/>
<dbReference type="InterPro" id="IPR036855">
    <property type="entry name" value="Znf_CCCH_sf"/>
</dbReference>
<dbReference type="Proteomes" id="UP000030655">
    <property type="component" value="Unassembled WGS sequence"/>
</dbReference>
<dbReference type="InterPro" id="IPR045348">
    <property type="entry name" value="CPSF4/Yth1"/>
</dbReference>
<evidence type="ECO:0000313" key="15">
    <source>
        <dbReference type="Proteomes" id="UP000030655"/>
    </source>
</evidence>
<reference evidence="13 15" key="2">
    <citation type="submission" date="2014-03" db="EMBL/GenBank/DDBJ databases">
        <title>The Genome Sequence of Anncaliia algerae insect isolate PRA339.</title>
        <authorList>
            <consortium name="The Broad Institute Genome Sequencing Platform"/>
            <consortium name="The Broad Institute Genome Sequencing Center for Infectious Disease"/>
            <person name="Cuomo C."/>
            <person name="Becnel J."/>
            <person name="Sanscrainte N."/>
            <person name="Walker B."/>
            <person name="Young S.K."/>
            <person name="Zeng Q."/>
            <person name="Gargeya S."/>
            <person name="Fitzgerald M."/>
            <person name="Haas B."/>
            <person name="Abouelleil A."/>
            <person name="Alvarado L."/>
            <person name="Arachchi H.M."/>
            <person name="Berlin A.M."/>
            <person name="Chapman S.B."/>
            <person name="Dewar J."/>
            <person name="Goldberg J."/>
            <person name="Griggs A."/>
            <person name="Gujja S."/>
            <person name="Hansen M."/>
            <person name="Howarth C."/>
            <person name="Imamovic A."/>
            <person name="Larimer J."/>
            <person name="McCowan C."/>
            <person name="Murphy C."/>
            <person name="Neiman D."/>
            <person name="Pearson M."/>
            <person name="Priest M."/>
            <person name="Roberts A."/>
            <person name="Saif S."/>
            <person name="Shea T."/>
            <person name="Sisk P."/>
            <person name="Sykes S."/>
            <person name="Wortman J."/>
            <person name="Nusbaum C."/>
            <person name="Birren B."/>
        </authorList>
    </citation>
    <scope>NUCLEOTIDE SEQUENCE [LARGE SCALE GENOMIC DNA]</scope>
    <source>
        <strain evidence="13 15">PRA339</strain>
    </source>
</reference>
<keyword evidence="4 10" id="KW-0479">Metal-binding</keyword>
<evidence type="ECO:0000256" key="1">
    <source>
        <dbReference type="ARBA" id="ARBA00004123"/>
    </source>
</evidence>
<feature type="zinc finger region" description="C3H1-type" evidence="10">
    <location>
        <begin position="77"/>
        <end position="104"/>
    </location>
</feature>
<dbReference type="SMART" id="SM00356">
    <property type="entry name" value="ZnF_C3H1"/>
    <property type="match status" value="4"/>
</dbReference>
<evidence type="ECO:0000256" key="8">
    <source>
        <dbReference type="ARBA" id="ARBA00022884"/>
    </source>
</evidence>
<keyword evidence="8 11" id="KW-0694">RNA-binding</keyword>
<gene>
    <name evidence="14" type="ORF">H312_02235</name>
    <name evidence="13" type="ORF">H312_02342</name>
</gene>
<evidence type="ECO:0000259" key="12">
    <source>
        <dbReference type="PROSITE" id="PS50103"/>
    </source>
</evidence>
<feature type="domain" description="C3H1-type" evidence="12">
    <location>
        <begin position="49"/>
        <end position="76"/>
    </location>
</feature>
<dbReference type="OrthoDB" id="1914176at2759"/>
<evidence type="ECO:0000256" key="9">
    <source>
        <dbReference type="ARBA" id="ARBA00023242"/>
    </source>
</evidence>
<protein>
    <recommendedName>
        <fullName evidence="11">mRNA 3'-end-processing protein</fullName>
    </recommendedName>
</protein>
<accession>A0A059EZF5</accession>
<dbReference type="PANTHER" id="PTHR23102:SF24">
    <property type="entry name" value="CLEAVAGE AND POLYADENYLATION SPECIFICITY FACTOR SUBUNIT 4"/>
    <property type="match status" value="1"/>
</dbReference>
<evidence type="ECO:0000256" key="3">
    <source>
        <dbReference type="ARBA" id="ARBA00022664"/>
    </source>
</evidence>
<dbReference type="HOGENOM" id="CLU_024513_2_1_1"/>
<dbReference type="Pfam" id="PF00642">
    <property type="entry name" value="zf-CCCH"/>
    <property type="match status" value="1"/>
</dbReference>
<sequence>MIQDEEPIFDFEEFVHKTLGLKESEQYYCPEFQQNRCFKRNCTLQHIKLDKAVVCKHWLRGLCKKGTSCEFLHEFNLKKMPECWFFSKYGECSNQDCIFLHVDPNSEYRECLWYKRGFCRHGNMCRNKHIKKKLCYNYYLGFCPAGPNCEFGHPKLEIPDTDLQRTYKRKDVIQRPSNIVKE</sequence>
<dbReference type="EMBL" id="KK365192">
    <property type="protein sequence ID" value="KCZ80252.1"/>
    <property type="molecule type" value="Genomic_DNA"/>
</dbReference>
<evidence type="ECO:0000313" key="14">
    <source>
        <dbReference type="EMBL" id="KCZ80367.1"/>
    </source>
</evidence>
<dbReference type="VEuPathDB" id="MicrosporidiaDB:H312_02235"/>
<dbReference type="SUPFAM" id="SSF90229">
    <property type="entry name" value="CCCH zinc finger"/>
    <property type="match status" value="2"/>
</dbReference>
<evidence type="ECO:0000256" key="6">
    <source>
        <dbReference type="ARBA" id="ARBA00022771"/>
    </source>
</evidence>
<keyword evidence="15" id="KW-1185">Reference proteome</keyword>
<keyword evidence="7 10" id="KW-0862">Zinc</keyword>
<dbReference type="InterPro" id="IPR000571">
    <property type="entry name" value="Znf_CCCH"/>
</dbReference>
<dbReference type="FunFam" id="4.10.1000.10:FF:000012">
    <property type="entry name" value="cleavage and polyadenylation specificity factor subunit 4"/>
    <property type="match status" value="1"/>
</dbReference>
<evidence type="ECO:0000256" key="5">
    <source>
        <dbReference type="ARBA" id="ARBA00022737"/>
    </source>
</evidence>
<comment type="subcellular location">
    <subcellularLocation>
        <location evidence="1 11">Nucleus</location>
    </subcellularLocation>
</comment>
<dbReference type="EMBL" id="KK365185">
    <property type="protein sequence ID" value="KCZ80367.1"/>
    <property type="molecule type" value="Genomic_DNA"/>
</dbReference>
<name>A0A059EZF5_9MICR</name>
<feature type="domain" description="C3H1-type" evidence="12">
    <location>
        <begin position="77"/>
        <end position="104"/>
    </location>
</feature>
<reference evidence="15" key="1">
    <citation type="submission" date="2013-02" db="EMBL/GenBank/DDBJ databases">
        <authorList>
            <consortium name="The Broad Institute Genome Sequencing Platform"/>
            <person name="Cuomo C."/>
            <person name="Becnel J."/>
            <person name="Sanscrainte N."/>
            <person name="Walker B."/>
            <person name="Young S.K."/>
            <person name="Zeng Q."/>
            <person name="Gargeya S."/>
            <person name="Fitzgerald M."/>
            <person name="Haas B."/>
            <person name="Abouelleil A."/>
            <person name="Alvarado L."/>
            <person name="Arachchi H.M."/>
            <person name="Berlin A.M."/>
            <person name="Chapman S.B."/>
            <person name="Dewar J."/>
            <person name="Goldberg J."/>
            <person name="Griggs A."/>
            <person name="Gujja S."/>
            <person name="Hansen M."/>
            <person name="Howarth C."/>
            <person name="Imamovic A."/>
            <person name="Larimer J."/>
            <person name="McCowan C."/>
            <person name="Murphy C."/>
            <person name="Neiman D."/>
            <person name="Pearson M."/>
            <person name="Priest M."/>
            <person name="Roberts A."/>
            <person name="Saif S."/>
            <person name="Shea T."/>
            <person name="Sisk P."/>
            <person name="Sykes S."/>
            <person name="Wortman J."/>
            <person name="Nusbaum C."/>
            <person name="Birren B."/>
        </authorList>
    </citation>
    <scope>NUCLEOTIDE SEQUENCE [LARGE SCALE GENOMIC DNA]</scope>
    <source>
        <strain evidence="15">PRA339</strain>
    </source>
</reference>
<dbReference type="GO" id="GO:0005634">
    <property type="term" value="C:nucleus"/>
    <property type="evidence" value="ECO:0007669"/>
    <property type="project" value="UniProtKB-SubCell"/>
</dbReference>
<comment type="similarity">
    <text evidence="2 11">Belongs to the CPSF4/YTH1 family.</text>
</comment>
<keyword evidence="3 11" id="KW-0507">mRNA processing</keyword>
<keyword evidence="9 11" id="KW-0539">Nucleus</keyword>
<evidence type="ECO:0000256" key="10">
    <source>
        <dbReference type="PROSITE-ProRule" id="PRU00723"/>
    </source>
</evidence>
<keyword evidence="5 11" id="KW-0677">Repeat</keyword>
<keyword evidence="6 10" id="KW-0863">Zinc-finger</keyword>
<evidence type="ECO:0000256" key="11">
    <source>
        <dbReference type="RuleBase" id="RU369008"/>
    </source>
</evidence>
<comment type="function">
    <text evidence="11">Component of the cleavage factor I (CF I) involved in pre-mRNA 3'-end processing.</text>
</comment>
<dbReference type="GO" id="GO:0031124">
    <property type="term" value="P:mRNA 3'-end processing"/>
    <property type="evidence" value="ECO:0007669"/>
    <property type="project" value="UniProtKB-UniRule"/>
</dbReference>
<feature type="domain" description="C3H1-type" evidence="12">
    <location>
        <begin position="105"/>
        <end position="132"/>
    </location>
</feature>
<dbReference type="PROSITE" id="PS50103">
    <property type="entry name" value="ZF_C3H1"/>
    <property type="match status" value="4"/>
</dbReference>
<feature type="domain" description="C3H1-type" evidence="12">
    <location>
        <begin position="134"/>
        <end position="156"/>
    </location>
</feature>
<dbReference type="PANTHER" id="PTHR23102">
    <property type="entry name" value="CLEAVAGE AND POLYADENYLATION SPECIFICITY FACTOR SUBUNIT 4-RELATED"/>
    <property type="match status" value="1"/>
</dbReference>
<evidence type="ECO:0000256" key="2">
    <source>
        <dbReference type="ARBA" id="ARBA00008907"/>
    </source>
</evidence>
<dbReference type="Gene3D" id="4.10.1000.10">
    <property type="entry name" value="Zinc finger, CCCH-type"/>
    <property type="match status" value="2"/>
</dbReference>
<dbReference type="GO" id="GO:0008270">
    <property type="term" value="F:zinc ion binding"/>
    <property type="evidence" value="ECO:0007669"/>
    <property type="project" value="UniProtKB-KW"/>
</dbReference>
<organism evidence="13 15">
    <name type="scientific">Anncaliia algerae PRA339</name>
    <dbReference type="NCBI Taxonomy" id="1288291"/>
    <lineage>
        <taxon>Eukaryota</taxon>
        <taxon>Fungi</taxon>
        <taxon>Fungi incertae sedis</taxon>
        <taxon>Microsporidia</taxon>
        <taxon>Tubulinosematoidea</taxon>
        <taxon>Tubulinosematidae</taxon>
        <taxon>Anncaliia</taxon>
    </lineage>
</organism>
<evidence type="ECO:0000256" key="4">
    <source>
        <dbReference type="ARBA" id="ARBA00022723"/>
    </source>
</evidence>
<feature type="zinc finger region" description="C3H1-type" evidence="10">
    <location>
        <begin position="49"/>
        <end position="76"/>
    </location>
</feature>